<dbReference type="CDD" id="cd17933">
    <property type="entry name" value="DEXSc_RecD-like"/>
    <property type="match status" value="1"/>
</dbReference>
<reference evidence="7 8" key="1">
    <citation type="submission" date="2019-03" db="EMBL/GenBank/DDBJ databases">
        <title>Genomic Encyclopedia of Type Strains, Phase IV (KMG-IV): sequencing the most valuable type-strain genomes for metagenomic binning, comparative biology and taxonomic classification.</title>
        <authorList>
            <person name="Goeker M."/>
        </authorList>
    </citation>
    <scope>NUCLEOTIDE SEQUENCE [LARGE SCALE GENOMIC DNA]</scope>
    <source>
        <strain evidence="7 8">DSM 21667</strain>
    </source>
</reference>
<evidence type="ECO:0000313" key="7">
    <source>
        <dbReference type="EMBL" id="TDR36058.1"/>
    </source>
</evidence>
<name>A0A4R6YHM0_9GAMM</name>
<dbReference type="Pfam" id="PF13604">
    <property type="entry name" value="AAA_30"/>
    <property type="match status" value="1"/>
</dbReference>
<evidence type="ECO:0000259" key="6">
    <source>
        <dbReference type="Pfam" id="PF13538"/>
    </source>
</evidence>
<keyword evidence="1" id="KW-0547">Nucleotide-binding</keyword>
<dbReference type="CDD" id="cd18809">
    <property type="entry name" value="SF1_C_RecD"/>
    <property type="match status" value="1"/>
</dbReference>
<evidence type="ECO:0000256" key="1">
    <source>
        <dbReference type="ARBA" id="ARBA00022741"/>
    </source>
</evidence>
<gene>
    <name evidence="7" type="ORF">DFR29_13213</name>
</gene>
<dbReference type="InterPro" id="IPR050534">
    <property type="entry name" value="Coronavir_polyprotein_1ab"/>
</dbReference>
<feature type="region of interest" description="Disordered" evidence="5">
    <location>
        <begin position="1"/>
        <end position="29"/>
    </location>
</feature>
<sequence length="1180" mass="130300">MASFEVVRDANHPYNRGPESSHGHFKTTQLRHPKYSAAAVPFAWMLRDAMETLGEEYALDVQGEREPDLGFKTQWVQDHLNQSALLDCFAAHLKPERSLCFFYAKQVPFVEDALGGRVLVGVGRVMHVGDAQEYIYTTDNLEGKLRSMLWERMIQHSIRPDFEDGFLLPYHAAIARAAADPGFDPTEIAAFAPADRISEFSHASQLVSHDGAIASLLACANSLRKATTELPGTWGRCLQWIDARLEELWKARGPCPGLGAALAAFGLESSTFVSRVLTQTVGDNADPWPLVNSMFEDPAKVLPPPLATGIGKTLCAKWSRLPDERRELLKLVSRFDITRDQATMIYVQEEREKAGIDATDQAILANPYLLYELTRLTVDPVSIWTADRGVFPDDVVRLRHPLPESTALDAGTDSRRVRALTIKVLEDAASKGSTLLPQSRVVLGIRGLTLRPSCDVDADLMNVVRDDFAGAVTDITMGDGARALQLSRLAEMGAAIRSSVEKRIGGKRLAVDADWRSFLDAHLAARSIEQLDELEEKARAEKTSALKELAEARLSVLIGPAGTGKTTLLSVLCSHAAIEEGGILLLAPTGKARVRMEQSAGGLKLKGYTIAQFLTPHRYDGLTGRYCLSAQAAEPGARTVIIDEASMLTEEMLAALIQALKGVHRIILIGDPRQLPPIGAGRPFVDIAKRLAPAGVADRFPRVGAGYAELTIRRRQAGEEREDLQLAEWFSGSPIPPGEDEVFDQVVRIGESQHVRFVQWDTSDEVRAKIIDVLVEELKLLDGARALSGPDDIAGFDATLGGQPWNDMRFFNPRRGNDMGAAEIAESWQILSPVRSGAHGVPDLNRLIHKQFRHRQIEASGGDGWKRKFPRPMGSEAIVYGDKVINLANTNPALAWNRHRKVHPAKEHPYIANGELGMVVGYFWRKNSPDLRWKLEVEFSSQPGFKYDFTSRDFGEEGNAALELAYALTVHKAQGSEFGTVILVLPNPCRLLSRELLYTALTRQKHRVVVVHQGPRSELRKYTSDDRSDTAQRLTNLFAVPSPVQIDGRLFEESLIHRTARGEMVRSKSEVIIANALAARGVDYFYERALTIDGVTKYPDFTIDDMESGTTIFWEHCGMLHVPSYRRRWEEKIVWYAKHGILSHENGGGANGILLVSCDNPNGGIDSAKIAGLISEIMGS</sequence>
<dbReference type="InterPro" id="IPR027417">
    <property type="entry name" value="P-loop_NTPase"/>
</dbReference>
<dbReference type="PANTHER" id="PTHR43788:SF16">
    <property type="entry name" value="HELICASE WITH ZINC FINGER 2"/>
    <property type="match status" value="1"/>
</dbReference>
<feature type="compositionally biased region" description="Basic and acidic residues" evidence="5">
    <location>
        <begin position="1"/>
        <end position="11"/>
    </location>
</feature>
<dbReference type="GO" id="GO:0043139">
    <property type="term" value="F:5'-3' DNA helicase activity"/>
    <property type="evidence" value="ECO:0007669"/>
    <property type="project" value="TreeGrafter"/>
</dbReference>
<keyword evidence="3 7" id="KW-0347">Helicase</keyword>
<dbReference type="SUPFAM" id="SSF52540">
    <property type="entry name" value="P-loop containing nucleoside triphosphate hydrolases"/>
    <property type="match status" value="2"/>
</dbReference>
<dbReference type="GO" id="GO:0005524">
    <property type="term" value="F:ATP binding"/>
    <property type="evidence" value="ECO:0007669"/>
    <property type="project" value="UniProtKB-KW"/>
</dbReference>
<feature type="domain" description="UvrD-like helicase C-terminal" evidence="6">
    <location>
        <begin position="964"/>
        <end position="1011"/>
    </location>
</feature>
<evidence type="ECO:0000313" key="8">
    <source>
        <dbReference type="Proteomes" id="UP000295293"/>
    </source>
</evidence>
<accession>A0A4R6YHM0</accession>
<keyword evidence="4" id="KW-0067">ATP-binding</keyword>
<dbReference type="EMBL" id="SNZH01000032">
    <property type="protein sequence ID" value="TDR36058.1"/>
    <property type="molecule type" value="Genomic_DNA"/>
</dbReference>
<evidence type="ECO:0000256" key="2">
    <source>
        <dbReference type="ARBA" id="ARBA00022801"/>
    </source>
</evidence>
<evidence type="ECO:0000256" key="5">
    <source>
        <dbReference type="SAM" id="MobiDB-lite"/>
    </source>
</evidence>
<dbReference type="Pfam" id="PF13538">
    <property type="entry name" value="UvrD_C_2"/>
    <property type="match status" value="1"/>
</dbReference>
<comment type="caution">
    <text evidence="7">The sequence shown here is derived from an EMBL/GenBank/DDBJ whole genome shotgun (WGS) entry which is preliminary data.</text>
</comment>
<dbReference type="PANTHER" id="PTHR43788">
    <property type="entry name" value="DNA2/NAM7 HELICASE FAMILY MEMBER"/>
    <property type="match status" value="1"/>
</dbReference>
<dbReference type="InterPro" id="IPR027785">
    <property type="entry name" value="UvrD-like_helicase_C"/>
</dbReference>
<organism evidence="7 8">
    <name type="scientific">Tahibacter aquaticus</name>
    <dbReference type="NCBI Taxonomy" id="520092"/>
    <lineage>
        <taxon>Bacteria</taxon>
        <taxon>Pseudomonadati</taxon>
        <taxon>Pseudomonadota</taxon>
        <taxon>Gammaproteobacteria</taxon>
        <taxon>Lysobacterales</taxon>
        <taxon>Rhodanobacteraceae</taxon>
        <taxon>Tahibacter</taxon>
    </lineage>
</organism>
<evidence type="ECO:0000256" key="4">
    <source>
        <dbReference type="ARBA" id="ARBA00022840"/>
    </source>
</evidence>
<dbReference type="Proteomes" id="UP000295293">
    <property type="component" value="Unassembled WGS sequence"/>
</dbReference>
<keyword evidence="2" id="KW-0378">Hydrolase</keyword>
<protein>
    <submittedName>
        <fullName evidence="7">UvrD-like helicase family protein</fullName>
    </submittedName>
</protein>
<dbReference type="Gene3D" id="3.40.50.300">
    <property type="entry name" value="P-loop containing nucleotide triphosphate hydrolases"/>
    <property type="match status" value="2"/>
</dbReference>
<dbReference type="GO" id="GO:0016787">
    <property type="term" value="F:hydrolase activity"/>
    <property type="evidence" value="ECO:0007669"/>
    <property type="project" value="UniProtKB-KW"/>
</dbReference>
<keyword evidence="8" id="KW-1185">Reference proteome</keyword>
<proteinExistence type="predicted"/>
<dbReference type="AlphaFoldDB" id="A0A4R6YHM0"/>
<evidence type="ECO:0000256" key="3">
    <source>
        <dbReference type="ARBA" id="ARBA00022806"/>
    </source>
</evidence>